<feature type="transmembrane region" description="Helical" evidence="14">
    <location>
        <begin position="2057"/>
        <end position="2076"/>
    </location>
</feature>
<feature type="transmembrane region" description="Helical" evidence="14">
    <location>
        <begin position="2021"/>
        <end position="2045"/>
    </location>
</feature>
<evidence type="ECO:0000313" key="16">
    <source>
        <dbReference type="Proteomes" id="UP000037069"/>
    </source>
</evidence>
<dbReference type="GO" id="GO:0005789">
    <property type="term" value="C:endoplasmic reticulum membrane"/>
    <property type="evidence" value="ECO:0007669"/>
    <property type="project" value="UniProtKB-SubCell"/>
</dbReference>
<dbReference type="FunFam" id="1.10.630.10:FF:000042">
    <property type="entry name" value="Cytochrome P450"/>
    <property type="match status" value="5"/>
</dbReference>
<evidence type="ECO:0000256" key="11">
    <source>
        <dbReference type="ARBA" id="ARBA00023033"/>
    </source>
</evidence>
<name>A0A0L0CN56_LUCCU</name>
<dbReference type="Pfam" id="PF00067">
    <property type="entry name" value="p450"/>
    <property type="match status" value="6"/>
</dbReference>
<keyword evidence="10 13" id="KW-0408">Iron</keyword>
<dbReference type="Proteomes" id="UP000037069">
    <property type="component" value="Unassembled WGS sequence"/>
</dbReference>
<dbReference type="InterPro" id="IPR050476">
    <property type="entry name" value="Insect_CytP450_Detox"/>
</dbReference>
<keyword evidence="5 13" id="KW-0349">Heme</keyword>
<dbReference type="PROSITE" id="PS00086">
    <property type="entry name" value="CYTOCHROME_P450"/>
    <property type="match status" value="6"/>
</dbReference>
<dbReference type="GO" id="GO:0004497">
    <property type="term" value="F:monooxygenase activity"/>
    <property type="evidence" value="ECO:0007669"/>
    <property type="project" value="UniProtKB-KW"/>
</dbReference>
<evidence type="ECO:0000313" key="15">
    <source>
        <dbReference type="EMBL" id="KNC33647.1"/>
    </source>
</evidence>
<dbReference type="STRING" id="7375.A0A0L0CN56"/>
<dbReference type="InterPro" id="IPR002401">
    <property type="entry name" value="Cyt_P450_E_grp-I"/>
</dbReference>
<dbReference type="CDD" id="cd11056">
    <property type="entry name" value="CYP6-like"/>
    <property type="match status" value="6"/>
</dbReference>
<evidence type="ECO:0000256" key="2">
    <source>
        <dbReference type="ARBA" id="ARBA00004174"/>
    </source>
</evidence>
<dbReference type="InterPro" id="IPR017972">
    <property type="entry name" value="Cyt_P450_CS"/>
</dbReference>
<evidence type="ECO:0000256" key="6">
    <source>
        <dbReference type="ARBA" id="ARBA00022723"/>
    </source>
</evidence>
<evidence type="ECO:0000256" key="4">
    <source>
        <dbReference type="ARBA" id="ARBA00010617"/>
    </source>
</evidence>
<proteinExistence type="inferred from homology"/>
<keyword evidence="12 14" id="KW-0472">Membrane</keyword>
<keyword evidence="14" id="KW-0812">Transmembrane</keyword>
<comment type="cofactor">
    <cofactor evidence="1 13">
        <name>heme</name>
        <dbReference type="ChEBI" id="CHEBI:30413"/>
    </cofactor>
</comment>
<protein>
    <submittedName>
        <fullName evidence="15">Cytochrome P450 6a9</fullName>
    </submittedName>
</protein>
<evidence type="ECO:0000256" key="8">
    <source>
        <dbReference type="ARBA" id="ARBA00022848"/>
    </source>
</evidence>
<keyword evidence="16" id="KW-1185">Reference proteome</keyword>
<dbReference type="GO" id="GO:0016705">
    <property type="term" value="F:oxidoreductase activity, acting on paired donors, with incorporation or reduction of molecular oxygen"/>
    <property type="evidence" value="ECO:0007669"/>
    <property type="project" value="InterPro"/>
</dbReference>
<accession>A0A0L0CN56</accession>
<evidence type="ECO:0000256" key="10">
    <source>
        <dbReference type="ARBA" id="ARBA00023004"/>
    </source>
</evidence>
<dbReference type="Gene3D" id="1.10.630.10">
    <property type="entry name" value="Cytochrome P450"/>
    <property type="match status" value="6"/>
</dbReference>
<evidence type="ECO:0000256" key="7">
    <source>
        <dbReference type="ARBA" id="ARBA00022824"/>
    </source>
</evidence>
<comment type="subcellular location">
    <subcellularLocation>
        <location evidence="3">Endoplasmic reticulum membrane</location>
        <topology evidence="3">Peripheral membrane protein</topology>
    </subcellularLocation>
    <subcellularLocation>
        <location evidence="2">Microsome membrane</location>
        <topology evidence="2">Peripheral membrane protein</topology>
    </subcellularLocation>
</comment>
<keyword evidence="7" id="KW-0256">Endoplasmic reticulum</keyword>
<evidence type="ECO:0000256" key="13">
    <source>
        <dbReference type="PIRSR" id="PIRSR602401-1"/>
    </source>
</evidence>
<organism evidence="15 16">
    <name type="scientific">Lucilia cuprina</name>
    <name type="common">Green bottle fly</name>
    <name type="synonym">Australian sheep blowfly</name>
    <dbReference type="NCBI Taxonomy" id="7375"/>
    <lineage>
        <taxon>Eukaryota</taxon>
        <taxon>Metazoa</taxon>
        <taxon>Ecdysozoa</taxon>
        <taxon>Arthropoda</taxon>
        <taxon>Hexapoda</taxon>
        <taxon>Insecta</taxon>
        <taxon>Pterygota</taxon>
        <taxon>Neoptera</taxon>
        <taxon>Endopterygota</taxon>
        <taxon>Diptera</taxon>
        <taxon>Brachycera</taxon>
        <taxon>Muscomorpha</taxon>
        <taxon>Oestroidea</taxon>
        <taxon>Calliphoridae</taxon>
        <taxon>Luciliinae</taxon>
        <taxon>Lucilia</taxon>
    </lineage>
</organism>
<evidence type="ECO:0000256" key="9">
    <source>
        <dbReference type="ARBA" id="ARBA00023002"/>
    </source>
</evidence>
<evidence type="ECO:0000256" key="14">
    <source>
        <dbReference type="SAM" id="Phobius"/>
    </source>
</evidence>
<dbReference type="OrthoDB" id="2789670at2759"/>
<evidence type="ECO:0000256" key="5">
    <source>
        <dbReference type="ARBA" id="ARBA00022617"/>
    </source>
</evidence>
<keyword evidence="14" id="KW-1133">Transmembrane helix</keyword>
<reference evidence="15 16" key="1">
    <citation type="journal article" date="2015" name="Nat. Commun.">
        <title>Lucilia cuprina genome unlocks parasitic fly biology to underpin future interventions.</title>
        <authorList>
            <person name="Anstead C.A."/>
            <person name="Korhonen P.K."/>
            <person name="Young N.D."/>
            <person name="Hall R.S."/>
            <person name="Jex A.R."/>
            <person name="Murali S.C."/>
            <person name="Hughes D.S."/>
            <person name="Lee S.F."/>
            <person name="Perry T."/>
            <person name="Stroehlein A.J."/>
            <person name="Ansell B.R."/>
            <person name="Breugelmans B."/>
            <person name="Hofmann A."/>
            <person name="Qu J."/>
            <person name="Dugan S."/>
            <person name="Lee S.L."/>
            <person name="Chao H."/>
            <person name="Dinh H."/>
            <person name="Han Y."/>
            <person name="Doddapaneni H.V."/>
            <person name="Worley K.C."/>
            <person name="Muzny D.M."/>
            <person name="Ioannidis P."/>
            <person name="Waterhouse R.M."/>
            <person name="Zdobnov E.M."/>
            <person name="James P.J."/>
            <person name="Bagnall N.H."/>
            <person name="Kotze A.C."/>
            <person name="Gibbs R.A."/>
            <person name="Richards S."/>
            <person name="Batterham P."/>
            <person name="Gasser R.B."/>
        </authorList>
    </citation>
    <scope>NUCLEOTIDE SEQUENCE [LARGE SCALE GENOMIC DNA]</scope>
    <source>
        <strain evidence="15 16">LS</strain>
        <tissue evidence="15">Full body</tissue>
    </source>
</reference>
<dbReference type="PRINTS" id="PR00463">
    <property type="entry name" value="EP450I"/>
</dbReference>
<dbReference type="PANTHER" id="PTHR24292">
    <property type="entry name" value="CYTOCHROME P450"/>
    <property type="match status" value="1"/>
</dbReference>
<evidence type="ECO:0000256" key="12">
    <source>
        <dbReference type="ARBA" id="ARBA00023136"/>
    </source>
</evidence>
<dbReference type="SUPFAM" id="SSF48264">
    <property type="entry name" value="Cytochrome P450"/>
    <property type="match status" value="6"/>
</dbReference>
<keyword evidence="9" id="KW-0560">Oxidoreductase</keyword>
<feature type="binding site" description="axial binding residue" evidence="13">
    <location>
        <position position="2507"/>
    </location>
    <ligand>
        <name>heme</name>
        <dbReference type="ChEBI" id="CHEBI:30413"/>
    </ligand>
    <ligandPart>
        <name>Fe</name>
        <dbReference type="ChEBI" id="CHEBI:18248"/>
    </ligandPart>
</feature>
<gene>
    <name evidence="15" type="ORF">FF38_08726</name>
</gene>
<dbReference type="GO" id="GO:0020037">
    <property type="term" value="F:heme binding"/>
    <property type="evidence" value="ECO:0007669"/>
    <property type="project" value="InterPro"/>
</dbReference>
<dbReference type="InterPro" id="IPR036396">
    <property type="entry name" value="Cyt_P450_sf"/>
</dbReference>
<evidence type="ECO:0000256" key="1">
    <source>
        <dbReference type="ARBA" id="ARBA00001971"/>
    </source>
</evidence>
<dbReference type="PANTHER" id="PTHR24292:SF100">
    <property type="entry name" value="CYTOCHROME P450 6A16, ISOFORM B-RELATED"/>
    <property type="match status" value="1"/>
</dbReference>
<dbReference type="PRINTS" id="PR00385">
    <property type="entry name" value="P450"/>
</dbReference>
<dbReference type="InterPro" id="IPR001128">
    <property type="entry name" value="Cyt_P450"/>
</dbReference>
<evidence type="ECO:0000256" key="3">
    <source>
        <dbReference type="ARBA" id="ARBA00004406"/>
    </source>
</evidence>
<keyword evidence="11" id="KW-0503">Monooxygenase</keyword>
<comment type="caution">
    <text evidence="15">The sequence shown here is derived from an EMBL/GenBank/DDBJ whole genome shotgun (WGS) entry which is preliminary data.</text>
</comment>
<dbReference type="EMBL" id="JRES01000171">
    <property type="protein sequence ID" value="KNC33647.1"/>
    <property type="molecule type" value="Genomic_DNA"/>
</dbReference>
<comment type="similarity">
    <text evidence="4">Belongs to the cytochrome P450 family.</text>
</comment>
<sequence>MPSNSSINFLHAEGNFSPTLTTVGNINLILPVVKTGDSLCLNTRHFSPSKNNRLPVKGSSPILAYIYYTLRKRYNYWQSVGIACEKPTFVLGNITGTGLRRSFAEIWQTFYDKYKNTGPFAGFYWFFKPAAFVFDPALLKLILIKDFSKFVDRGIFVNEKDDPLSGNLFNLEGNKWRHMRTKLSPTFTSGKMKIMFPIITDISKEFVKVFDNAVKESEVLEVSDLMARFTTDVIGTCAFGLEISSLKDPNNKFRMMGRKSLLEQRYGNLGVAFRNSFPNLARKLHMKDTLQDVEDFFMGIVKETVRYREENNIKRNDFMNMLIEMKNNKLMISETGEEMTTLSIEEVAAQAFVFLVAGFETSSTTMGFALYELAQRQEIQQKAREEIIEVLEKHNQEFSYEAMKEMVYLEQVLLETLRLHAIVPILNRYAEEDYPVPGHPKFVIKKGMLVLIPAAAIHRDERYYPNPNEFNPDHFTPEKVAQRDSVLYIPFGDGPRICIGMRFGKMQALVGLAVLLKNFKFSVCDKTQIPLKYDKKNFLLSAEKGRYSYWQTLGIACDEPTFLLGNITGIGSKRAFVEIWQQFYDKYKNTGPFAGFYWFFKPAVFVFDPALLKLILIKDFSKFVDRGFYVNEEDDPLSGMLFNLEGNKWRHMRNKLSPTFTSGKMKTMFPIITNISKEFVQVFGNAAKENDIIEVGDLMARFTTDVIGSCAFGLEMSSLRDPNNKFRMMGRKSIVEQRYGRIGIAFRNSFPQLAKKLHMKDTLQEVEDFFMGIVKETVRYREENNVRRNDFMDMLIDLKNNKLMKSETGEELTNLTLEEIAAQAFVFLVAGFETSSTTMGFALYELAQHEDIQQEAREEVRQVLEKHNQEFTYEAMKEMMYLEQVIAETLRLYTVLPLITRYASEDYPVPGHSKFVIKKDMLVLIPAGAIHRDERYYPNPNVFNPDNFTADKVAQRDSVLHMPFGDGPRNCIGMRFGKMQALVGLAVLLKNFKFSVCDKTQIPMKYDKNNFLCSSEGVTYFLYALNKHFKYWQNLGISCDEPSWIFGSFKGAVTERTFLDIIQETYYKYKSVGPFAGFYWFYRQAVFVTDVTLIKQILIKDFNKFSDRGLFVNEEDDPLSGHLFNLEGRKWRNLRSKMSPTFTSGKMKFMFPTVVKVAEELVKTFAKTIENDNKVEIRDIVSRYTTDVIGNCAFGLECNSLTDPQAKFHVMSKRALLENHLGNFGVAFRFSFPKLALRLRMRDTVHEIEDFFMGIVKATVKYREENQVKRNDFMNLLLELKNNKMLKTDSSEEFTNLSLNEVAAQAFIFLVAGSDTSSTTMSFALYELALNEDIQEKARQEVNRVLQQHDQEFSYECMSELKYLDQIVQETLRLYTPLPALNRVALEDYIVPGHPKFVIKKDMPVVIPAISIHRDEQYFPNPMKFNPANFSAEQVALRDSVLYLPFGEGPRNCIGSRFGKMQIIIGLALLLKNFKFNTCKETLIPMRYDKENFMVTPDVALFLHLRKKLSYWQSLGVKCEEPHFLLGNLKGVQTKRGFYQIWQEYYDKFRGSGPFVGFYWFYKPAVFVLEPQLIKNILIKDFQNFTDRGFFHNEKDDPLSGQLFLLDGLKWKNMRNKLSPTFTSGKMKFMFPTVIRVGEEFIEVFDRMIKEQDSIVEVKELLARFTTDVIGTCAFGIECSSLKDPNAEFRVMGRKALVEQRHNQLVIAFMASFIELARKLHFKQTPDNIEEFFLRIVRETVEYREKNNIRRNDFMDMLIDLKNKKLIKTEHGEELTNLTLEEIAAQAFVFFNAGFETSSTTMGFALYELAQNEEVQERARQEVLKNFAKHDQKFTYECMKDMVYLEQVMAETLRLYTVLPILNRSCLEDYVVPGHPNLVIKKGMPIIIPIGAIHRDEKYYPEPLKFNPDNFTPDKVAERDSVLWLPFGEGPRNCIGLRFGKMQTIIGLALLLKNFKFSICPKTEMPLTLSKKSFLLSTEKGIYLKGSLRLLQSIPKPQVPITSVVKRLVRSLISIMLSCSFISSAITLINSSPISMIMGNICFILPDTCGSNKNKMLSLLSTLLLSIVTLLVVYLYNNYTYWKRRGVCYEKPLPLIGNFKGIGKTLHFKDINQRLYSRFKGQSPFCGYYLFLTKAALILDLDLIKHILIKDFANFHDRGIFNNVKDDPLTGHLLTLEGEQWRAMRTKLTPVFTSARMKYMFPTVVEVGQSFAEALDKAVKASSTQVVEIKDLCARFTTDVIGSCAFGIECHSLEDPQAEFRKKGRSIFSEPRHGPLVQTFMITNPKLARKLHMKLFTDHVTDFFMNIVRQTVNYRLENNIKRNDFMDLIIELKAKNDEMARELKGIDLSQGLTVEQMAAQTFVFFLAGFETSSTTMSFCLYELARNPGIQELLRKEILETIEENKGELSYEGMNAMKYLEQVIQETLRLYPIIPNLIRQAVSDYQVPNSSYVLEKGTTISIPVAAIHYDKDYYANPEKFDPSRFEPQEVEKRHPCAYLPFGDGPRNCIGSRFGKMQTKIGLISLLQCYRFEICSQTEIPLEIDKKNFLINAKNGIQLKVITLENLKDPNAEFRTKGRAIFTEFRHGPLVQMFLITCPDLARKLNMKLFTDEISDFFMNIVKQTVDYRLANNIKRNDFMDLLIELKQKSNETENKSIHIDLSHGLTLEQMAAQTFVFFLAGFETSSTTMSFCLFELAKHKEIQEKLRQEIVKTIKDCNNEITYEGVNSMVYLDQVIEETLRMYPVVPNLIRKAIHDYKVPNTEQVIEKGTSIIIPISAIHYDAEYYDQPNKFNPDRFLPEEIEKRHSCAYMPFGDGPRNCIGARFGKMQTKLGLISLLRHYRVECCDRTEMQIEYDMKTFLLSSKHGIHLRVVEV</sequence>
<dbReference type="OMA" id="FYQRIVY"/>
<dbReference type="GO" id="GO:0005506">
    <property type="term" value="F:iron ion binding"/>
    <property type="evidence" value="ECO:0007669"/>
    <property type="project" value="InterPro"/>
</dbReference>
<keyword evidence="6 13" id="KW-0479">Metal-binding</keyword>
<keyword evidence="8" id="KW-0492">Microsome</keyword>